<dbReference type="InterPro" id="IPR008792">
    <property type="entry name" value="PQQD"/>
</dbReference>
<name>A0A7K1KUK5_9ACTN</name>
<protein>
    <submittedName>
        <fullName evidence="1">Lasso peptide biosynthesis PqqD family chaperone</fullName>
    </submittedName>
</protein>
<dbReference type="NCBIfam" id="NF033530">
    <property type="entry name" value="lasso_PqqD_Strm"/>
    <property type="match status" value="1"/>
</dbReference>
<comment type="caution">
    <text evidence="1">The sequence shown here is derived from an EMBL/GenBank/DDBJ whole genome shotgun (WGS) entry which is preliminary data.</text>
</comment>
<dbReference type="RefSeq" id="WP_156214718.1">
    <property type="nucleotide sequence ID" value="NZ_WOFH01000001.1"/>
</dbReference>
<evidence type="ECO:0000313" key="1">
    <source>
        <dbReference type="EMBL" id="MUN35850.1"/>
    </source>
</evidence>
<dbReference type="AlphaFoldDB" id="A0A7K1KUK5"/>
<dbReference type="Proteomes" id="UP000432015">
    <property type="component" value="Unassembled WGS sequence"/>
</dbReference>
<dbReference type="EMBL" id="WOFH01000001">
    <property type="protein sequence ID" value="MUN35850.1"/>
    <property type="molecule type" value="Genomic_DNA"/>
</dbReference>
<gene>
    <name evidence="1" type="ORF">GNZ18_04440</name>
</gene>
<dbReference type="InterPro" id="IPR041881">
    <property type="entry name" value="PqqD_sf"/>
</dbReference>
<proteinExistence type="predicted"/>
<reference evidence="1 2" key="1">
    <citation type="submission" date="2019-11" db="EMBL/GenBank/DDBJ databases">
        <authorList>
            <person name="Cao P."/>
        </authorList>
    </citation>
    <scope>NUCLEOTIDE SEQUENCE [LARGE SCALE GENOMIC DNA]</scope>
    <source>
        <strain evidence="1 2">NEAU-AAG5</strain>
    </source>
</reference>
<evidence type="ECO:0000313" key="2">
    <source>
        <dbReference type="Proteomes" id="UP000432015"/>
    </source>
</evidence>
<sequence length="83" mass="8953">MRLSGEVTVTDTGAGLVLLNERTGRYWSLNGTARAVLLMLADGSTPEEAVESLTLQHPDFADRVASDVEALIESLLEEKVLLP</sequence>
<dbReference type="Gene3D" id="1.10.10.1150">
    <property type="entry name" value="Coenzyme PQQ synthesis protein D (PqqD)"/>
    <property type="match status" value="1"/>
</dbReference>
<accession>A0A7K1KUK5</accession>
<dbReference type="Pfam" id="PF05402">
    <property type="entry name" value="PqqD"/>
    <property type="match status" value="1"/>
</dbReference>
<keyword evidence="2" id="KW-1185">Reference proteome</keyword>
<organism evidence="1 2">
    <name type="scientific">Actinomadura litoris</name>
    <dbReference type="NCBI Taxonomy" id="2678616"/>
    <lineage>
        <taxon>Bacteria</taxon>
        <taxon>Bacillati</taxon>
        <taxon>Actinomycetota</taxon>
        <taxon>Actinomycetes</taxon>
        <taxon>Streptosporangiales</taxon>
        <taxon>Thermomonosporaceae</taxon>
        <taxon>Actinomadura</taxon>
    </lineage>
</organism>